<keyword evidence="2" id="KW-0413">Isomerase</keyword>
<accession>A0ABQ8JZU6</accession>
<proteinExistence type="inferred from homology"/>
<evidence type="ECO:0000256" key="2">
    <source>
        <dbReference type="ARBA" id="ARBA00023235"/>
    </source>
</evidence>
<reference evidence="5 6" key="1">
    <citation type="journal article" date="2021" name="Environ. Microbiol.">
        <title>Gene family expansions and transcriptome signatures uncover fungal adaptations to wood decay.</title>
        <authorList>
            <person name="Hage H."/>
            <person name="Miyauchi S."/>
            <person name="Viragh M."/>
            <person name="Drula E."/>
            <person name="Min B."/>
            <person name="Chaduli D."/>
            <person name="Navarro D."/>
            <person name="Favel A."/>
            <person name="Norest M."/>
            <person name="Lesage-Meessen L."/>
            <person name="Balint B."/>
            <person name="Merenyi Z."/>
            <person name="de Eugenio L."/>
            <person name="Morin E."/>
            <person name="Martinez A.T."/>
            <person name="Baldrian P."/>
            <person name="Stursova M."/>
            <person name="Martinez M.J."/>
            <person name="Novotny C."/>
            <person name="Magnuson J.K."/>
            <person name="Spatafora J.W."/>
            <person name="Maurice S."/>
            <person name="Pangilinan J."/>
            <person name="Andreopoulos W."/>
            <person name="LaButti K."/>
            <person name="Hundley H."/>
            <person name="Na H."/>
            <person name="Kuo A."/>
            <person name="Barry K."/>
            <person name="Lipzen A."/>
            <person name="Henrissat B."/>
            <person name="Riley R."/>
            <person name="Ahrendt S."/>
            <person name="Nagy L.G."/>
            <person name="Grigoriev I.V."/>
            <person name="Martin F."/>
            <person name="Rosso M.N."/>
        </authorList>
    </citation>
    <scope>NUCLEOTIDE SEQUENCE [LARGE SCALE GENOMIC DNA]</scope>
    <source>
        <strain evidence="5 6">CIRM-BRFM 1785</strain>
    </source>
</reference>
<dbReference type="InterPro" id="IPR008183">
    <property type="entry name" value="Aldose_1/G6P_1-epimerase"/>
</dbReference>
<evidence type="ECO:0000256" key="3">
    <source>
        <dbReference type="ARBA" id="ARBA00023277"/>
    </source>
</evidence>
<evidence type="ECO:0000313" key="5">
    <source>
        <dbReference type="EMBL" id="KAH9829597.1"/>
    </source>
</evidence>
<gene>
    <name evidence="5" type="ORF">C8Q71DRAFT_863170</name>
</gene>
<dbReference type="EMBL" id="JADCUA010000037">
    <property type="protein sequence ID" value="KAH9829597.1"/>
    <property type="molecule type" value="Genomic_DNA"/>
</dbReference>
<feature type="signal peptide" evidence="4">
    <location>
        <begin position="1"/>
        <end position="22"/>
    </location>
</feature>
<comment type="caution">
    <text evidence="5">The sequence shown here is derived from an EMBL/GenBank/DDBJ whole genome shotgun (WGS) entry which is preliminary data.</text>
</comment>
<evidence type="ECO:0000256" key="4">
    <source>
        <dbReference type="SAM" id="SignalP"/>
    </source>
</evidence>
<dbReference type="PANTHER" id="PTHR10091">
    <property type="entry name" value="ALDOSE-1-EPIMERASE"/>
    <property type="match status" value="1"/>
</dbReference>
<keyword evidence="6" id="KW-1185">Reference proteome</keyword>
<dbReference type="GeneID" id="72008862"/>
<dbReference type="InterPro" id="IPR014718">
    <property type="entry name" value="GH-type_carb-bd"/>
</dbReference>
<feature type="chain" id="PRO_5045793969" evidence="4">
    <location>
        <begin position="23"/>
        <end position="380"/>
    </location>
</feature>
<dbReference type="PANTHER" id="PTHR10091:SF6">
    <property type="entry name" value="1-EPIMERASE, PUTATIVE (AFU_ORTHOLOGUE AFUA_3G13240)-RELATED"/>
    <property type="match status" value="1"/>
</dbReference>
<dbReference type="SUPFAM" id="SSF74650">
    <property type="entry name" value="Galactose mutarotase-like"/>
    <property type="match status" value="1"/>
</dbReference>
<dbReference type="RefSeq" id="XP_047773053.1">
    <property type="nucleotide sequence ID" value="XM_047928130.1"/>
</dbReference>
<comment type="similarity">
    <text evidence="1">Belongs to the aldose epimerase family.</text>
</comment>
<name>A0ABQ8JZU6_9APHY</name>
<keyword evidence="3" id="KW-0119">Carbohydrate metabolism</keyword>
<evidence type="ECO:0000256" key="1">
    <source>
        <dbReference type="ARBA" id="ARBA00006206"/>
    </source>
</evidence>
<keyword evidence="4" id="KW-0732">Signal</keyword>
<sequence>MRLASTLASLVVFLAHSTVSQAWYTVIQPLDTIWLSAPDKSINASYLPFGATQTSVWVNDKYGTPRDLVLGYDNVTTYLDPPSRYFGPIVGRYANRIKNGTFELDNVTYTIVKNENDGLDTLHGGSIGWDSRPWTVVAWSESSVTFYLQDVAGSMGFPATVEAYVTYTLYNDAALTIEINATADGETPILLSSHDWWNLEGYYSYDGQNSSILNHTFYTPDVTSYVAADGILIPTGELPSVEGTPLDFRTARTIGSEFNETVDVCGTGCTGYDTCFVRDHNGTDSTLALELYSPASGIKLSISSEQHAIQLYSCDGLDGTIPAKASQGGLDGVVYSQYSCAVLEMEEVIDAINNPEWGIDSIYGPDRPYTWSATYNFTIV</sequence>
<dbReference type="CDD" id="cd09019">
    <property type="entry name" value="galactose_mutarotase_like"/>
    <property type="match status" value="1"/>
</dbReference>
<organism evidence="5 6">
    <name type="scientific">Rhodofomes roseus</name>
    <dbReference type="NCBI Taxonomy" id="34475"/>
    <lineage>
        <taxon>Eukaryota</taxon>
        <taxon>Fungi</taxon>
        <taxon>Dikarya</taxon>
        <taxon>Basidiomycota</taxon>
        <taxon>Agaricomycotina</taxon>
        <taxon>Agaricomycetes</taxon>
        <taxon>Polyporales</taxon>
        <taxon>Rhodofomes</taxon>
    </lineage>
</organism>
<evidence type="ECO:0000313" key="6">
    <source>
        <dbReference type="Proteomes" id="UP000814176"/>
    </source>
</evidence>
<dbReference type="Gene3D" id="2.70.98.10">
    <property type="match status" value="1"/>
</dbReference>
<dbReference type="Pfam" id="PF01263">
    <property type="entry name" value="Aldose_epim"/>
    <property type="match status" value="1"/>
</dbReference>
<dbReference type="Proteomes" id="UP000814176">
    <property type="component" value="Unassembled WGS sequence"/>
</dbReference>
<protein>
    <submittedName>
        <fullName evidence="5">Galactose mutarotase-like protein</fullName>
    </submittedName>
</protein>
<dbReference type="InterPro" id="IPR011013">
    <property type="entry name" value="Gal_mutarotase_sf_dom"/>
</dbReference>
<dbReference type="InterPro" id="IPR047215">
    <property type="entry name" value="Galactose_mutarotase-like"/>
</dbReference>